<dbReference type="RefSeq" id="WP_163681371.1">
    <property type="nucleotide sequence ID" value="NZ_JAAIYP010000039.1"/>
</dbReference>
<dbReference type="EMBL" id="JAAIYP010000039">
    <property type="protein sequence ID" value="NFV81389.1"/>
    <property type="molecule type" value="Genomic_DNA"/>
</dbReference>
<sequence length="318" mass="34163">MKRLLLAAIFALAATPALAAGLPVELKSFVLIEDEVVHLGDLWDNLGDKADTVLAPAPQPGKRVTADARWLSAVADRYGINWKPANPVESVVIERAGQMIDVQLVESELREALAAEGVPVPFDFEIANRTTLNMMVPTSGEAIGVAVRDVAWDPRTARFSATVEAPAGLPSAVRQRINGHVYSVVRVPVLNRALGRGDVVGERDIGWVEMRSNAVRRDLVTDVRQMIGQEPRTQLRAGAPVRSADLQRPVLVPRNSLVTMVIASPFMRLTAQGRSIDEGGKGDVIRITNLHSKRVVEAVVDGPGTVLVVPNGAVALAN</sequence>
<evidence type="ECO:0000313" key="7">
    <source>
        <dbReference type="Proteomes" id="UP000480684"/>
    </source>
</evidence>
<dbReference type="PANTHER" id="PTHR36307:SF1">
    <property type="entry name" value="FLAGELLA BASAL BODY P-RING FORMATION PROTEIN FLGA"/>
    <property type="match status" value="1"/>
</dbReference>
<gene>
    <name evidence="6" type="primary">flgA</name>
    <name evidence="6" type="ORF">G4223_14835</name>
</gene>
<feature type="chain" id="PRO_5028881488" evidence="4">
    <location>
        <begin position="20"/>
        <end position="318"/>
    </location>
</feature>
<feature type="domain" description="SAF" evidence="5">
    <location>
        <begin position="185"/>
        <end position="247"/>
    </location>
</feature>
<name>A0A7C9UXM3_9PROT</name>
<dbReference type="Gene3D" id="3.90.1210.10">
    <property type="entry name" value="Antifreeze-like/N-acetylneuraminic acid synthase C-terminal domain"/>
    <property type="match status" value="1"/>
</dbReference>
<evidence type="ECO:0000259" key="5">
    <source>
        <dbReference type="SMART" id="SM00858"/>
    </source>
</evidence>
<protein>
    <submittedName>
        <fullName evidence="6">Flagellar basal body P-ring formation protein FlgA</fullName>
    </submittedName>
</protein>
<dbReference type="GO" id="GO:0042597">
    <property type="term" value="C:periplasmic space"/>
    <property type="evidence" value="ECO:0007669"/>
    <property type="project" value="UniProtKB-SubCell"/>
</dbReference>
<organism evidence="6 7">
    <name type="scientific">Magnetospirillum aberrantis SpK</name>
    <dbReference type="NCBI Taxonomy" id="908842"/>
    <lineage>
        <taxon>Bacteria</taxon>
        <taxon>Pseudomonadati</taxon>
        <taxon>Pseudomonadota</taxon>
        <taxon>Alphaproteobacteria</taxon>
        <taxon>Rhodospirillales</taxon>
        <taxon>Rhodospirillaceae</taxon>
        <taxon>Magnetospirillum</taxon>
    </lineage>
</organism>
<keyword evidence="6" id="KW-0966">Cell projection</keyword>
<feature type="signal peptide" evidence="4">
    <location>
        <begin position="1"/>
        <end position="19"/>
    </location>
</feature>
<dbReference type="Pfam" id="PF13144">
    <property type="entry name" value="ChapFlgA"/>
    <property type="match status" value="1"/>
</dbReference>
<dbReference type="InterPro" id="IPR039246">
    <property type="entry name" value="Flagellar_FlgA"/>
</dbReference>
<dbReference type="Proteomes" id="UP000480684">
    <property type="component" value="Unassembled WGS sequence"/>
</dbReference>
<dbReference type="PANTHER" id="PTHR36307">
    <property type="entry name" value="FLAGELLA BASAL BODY P-RING FORMATION PROTEIN FLGA"/>
    <property type="match status" value="1"/>
</dbReference>
<dbReference type="AlphaFoldDB" id="A0A7C9UXM3"/>
<keyword evidence="6" id="KW-0969">Cilium</keyword>
<dbReference type="Gene3D" id="2.30.30.760">
    <property type="match status" value="1"/>
</dbReference>
<keyword evidence="7" id="KW-1185">Reference proteome</keyword>
<evidence type="ECO:0000256" key="4">
    <source>
        <dbReference type="SAM" id="SignalP"/>
    </source>
</evidence>
<dbReference type="SMART" id="SM00858">
    <property type="entry name" value="SAF"/>
    <property type="match status" value="1"/>
</dbReference>
<dbReference type="GO" id="GO:0044780">
    <property type="term" value="P:bacterial-type flagellum assembly"/>
    <property type="evidence" value="ECO:0007669"/>
    <property type="project" value="InterPro"/>
</dbReference>
<keyword evidence="2 4" id="KW-0732">Signal</keyword>
<dbReference type="InterPro" id="IPR017585">
    <property type="entry name" value="SAF_FlgA"/>
</dbReference>
<evidence type="ECO:0000313" key="6">
    <source>
        <dbReference type="EMBL" id="NFV81389.1"/>
    </source>
</evidence>
<keyword evidence="6" id="KW-0282">Flagellum</keyword>
<accession>A0A7C9UXM3</accession>
<evidence type="ECO:0000256" key="1">
    <source>
        <dbReference type="ARBA" id="ARBA00004418"/>
    </source>
</evidence>
<reference evidence="6 7" key="1">
    <citation type="submission" date="2020-02" db="EMBL/GenBank/DDBJ databases">
        <authorList>
            <person name="Dziuba M."/>
            <person name="Kuznetsov B."/>
            <person name="Mardanov A."/>
            <person name="Ravin N."/>
            <person name="Grouzdev D."/>
        </authorList>
    </citation>
    <scope>NUCLEOTIDE SEQUENCE [LARGE SCALE GENOMIC DNA]</scope>
    <source>
        <strain evidence="6 7">SpK</strain>
    </source>
</reference>
<dbReference type="InterPro" id="IPR013974">
    <property type="entry name" value="SAF"/>
</dbReference>
<evidence type="ECO:0000256" key="3">
    <source>
        <dbReference type="ARBA" id="ARBA00022764"/>
    </source>
</evidence>
<dbReference type="CDD" id="cd11614">
    <property type="entry name" value="SAF_CpaB_FlgA_like"/>
    <property type="match status" value="1"/>
</dbReference>
<dbReference type="NCBIfam" id="TIGR03170">
    <property type="entry name" value="flgA_cterm"/>
    <property type="match status" value="1"/>
</dbReference>
<keyword evidence="3" id="KW-0574">Periplasm</keyword>
<comment type="caution">
    <text evidence="6">The sequence shown here is derived from an EMBL/GenBank/DDBJ whole genome shotgun (WGS) entry which is preliminary data.</text>
</comment>
<comment type="subcellular location">
    <subcellularLocation>
        <location evidence="1">Periplasm</location>
    </subcellularLocation>
</comment>
<evidence type="ECO:0000256" key="2">
    <source>
        <dbReference type="ARBA" id="ARBA00022729"/>
    </source>
</evidence>
<proteinExistence type="predicted"/>